<dbReference type="InterPro" id="IPR006195">
    <property type="entry name" value="aa-tRNA-synth_II"/>
</dbReference>
<dbReference type="GO" id="GO:0004821">
    <property type="term" value="F:histidine-tRNA ligase activity"/>
    <property type="evidence" value="ECO:0007669"/>
    <property type="project" value="UniProtKB-EC"/>
</dbReference>
<evidence type="ECO:0000259" key="15">
    <source>
        <dbReference type="PROSITE" id="PS50862"/>
    </source>
</evidence>
<dbReference type="Gene3D" id="3.40.50.800">
    <property type="entry name" value="Anticodon-binding domain"/>
    <property type="match status" value="1"/>
</dbReference>
<evidence type="ECO:0000313" key="16">
    <source>
        <dbReference type="EMBL" id="KAG7529910.1"/>
    </source>
</evidence>
<evidence type="ECO:0000256" key="3">
    <source>
        <dbReference type="ARBA" id="ARBA00012815"/>
    </source>
</evidence>
<feature type="domain" description="Aminoacyl-transfer RNA synthetases class-II family profile" evidence="15">
    <location>
        <begin position="113"/>
        <end position="473"/>
    </location>
</feature>
<evidence type="ECO:0000256" key="4">
    <source>
        <dbReference type="ARBA" id="ARBA00022490"/>
    </source>
</evidence>
<dbReference type="InterPro" id="IPR041715">
    <property type="entry name" value="HisRS-like_core"/>
</dbReference>
<gene>
    <name evidence="16" type="ORF">FFLO_05315</name>
</gene>
<evidence type="ECO:0000256" key="13">
    <source>
        <dbReference type="ARBA" id="ARBA00067413"/>
    </source>
</evidence>
<comment type="similarity">
    <text evidence="2">Belongs to the class-II aminoacyl-tRNA synthetase family.</text>
</comment>
<evidence type="ECO:0000256" key="6">
    <source>
        <dbReference type="ARBA" id="ARBA00022741"/>
    </source>
</evidence>
<dbReference type="Gene3D" id="3.30.930.10">
    <property type="entry name" value="Bira Bifunctional Protein, Domain 2"/>
    <property type="match status" value="1"/>
</dbReference>
<evidence type="ECO:0000256" key="14">
    <source>
        <dbReference type="SAM" id="MobiDB-lite"/>
    </source>
</evidence>
<keyword evidence="9" id="KW-0030">Aminoacyl-tRNA synthetase</keyword>
<dbReference type="AlphaFoldDB" id="A0A8K0NRG2"/>
<keyword evidence="17" id="KW-1185">Reference proteome</keyword>
<feature type="region of interest" description="Disordered" evidence="14">
    <location>
        <begin position="80"/>
        <end position="101"/>
    </location>
</feature>
<evidence type="ECO:0000256" key="1">
    <source>
        <dbReference type="ARBA" id="ARBA00004496"/>
    </source>
</evidence>
<evidence type="ECO:0000256" key="9">
    <source>
        <dbReference type="ARBA" id="ARBA00023146"/>
    </source>
</evidence>
<comment type="subcellular location">
    <subcellularLocation>
        <location evidence="1">Cytoplasm</location>
    </subcellularLocation>
</comment>
<dbReference type="GO" id="GO:0006427">
    <property type="term" value="P:histidyl-tRNA aminoacylation"/>
    <property type="evidence" value="ECO:0007669"/>
    <property type="project" value="TreeGrafter"/>
</dbReference>
<dbReference type="EC" id="6.1.1.21" evidence="3"/>
<keyword evidence="5" id="KW-0436">Ligase</keyword>
<dbReference type="PANTHER" id="PTHR11476:SF7">
    <property type="entry name" value="HISTIDINE--TRNA LIGASE"/>
    <property type="match status" value="1"/>
</dbReference>
<accession>A0A8K0NRG2</accession>
<dbReference type="InterPro" id="IPR033656">
    <property type="entry name" value="HisRS_anticodon"/>
</dbReference>
<evidence type="ECO:0000256" key="10">
    <source>
        <dbReference type="ARBA" id="ARBA00030619"/>
    </source>
</evidence>
<evidence type="ECO:0000256" key="5">
    <source>
        <dbReference type="ARBA" id="ARBA00022598"/>
    </source>
</evidence>
<dbReference type="GO" id="GO:0005829">
    <property type="term" value="C:cytosol"/>
    <property type="evidence" value="ECO:0007669"/>
    <property type="project" value="TreeGrafter"/>
</dbReference>
<feature type="region of interest" description="Disordered" evidence="14">
    <location>
        <begin position="389"/>
        <end position="423"/>
    </location>
</feature>
<evidence type="ECO:0000256" key="8">
    <source>
        <dbReference type="ARBA" id="ARBA00022917"/>
    </source>
</evidence>
<dbReference type="CDD" id="cd00773">
    <property type="entry name" value="HisRS-like_core"/>
    <property type="match status" value="1"/>
</dbReference>
<dbReference type="PROSITE" id="PS50862">
    <property type="entry name" value="AA_TRNA_LIGASE_II"/>
    <property type="match status" value="1"/>
</dbReference>
<keyword evidence="4" id="KW-0963">Cytoplasm</keyword>
<dbReference type="Proteomes" id="UP000812966">
    <property type="component" value="Unassembled WGS sequence"/>
</dbReference>
<evidence type="ECO:0000256" key="12">
    <source>
        <dbReference type="ARBA" id="ARBA00058343"/>
    </source>
</evidence>
<organism evidence="16 17">
    <name type="scientific">Filobasidium floriforme</name>
    <dbReference type="NCBI Taxonomy" id="5210"/>
    <lineage>
        <taxon>Eukaryota</taxon>
        <taxon>Fungi</taxon>
        <taxon>Dikarya</taxon>
        <taxon>Basidiomycota</taxon>
        <taxon>Agaricomycotina</taxon>
        <taxon>Tremellomycetes</taxon>
        <taxon>Filobasidiales</taxon>
        <taxon>Filobasidiaceae</taxon>
        <taxon>Filobasidium</taxon>
    </lineage>
</organism>
<dbReference type="EMBL" id="JABELV010000131">
    <property type="protein sequence ID" value="KAG7529910.1"/>
    <property type="molecule type" value="Genomic_DNA"/>
</dbReference>
<dbReference type="Pfam" id="PF03129">
    <property type="entry name" value="HGTP_anticodon"/>
    <property type="match status" value="1"/>
</dbReference>
<evidence type="ECO:0000256" key="2">
    <source>
        <dbReference type="ARBA" id="ARBA00008226"/>
    </source>
</evidence>
<dbReference type="PANTHER" id="PTHR11476">
    <property type="entry name" value="HISTIDYL-TRNA SYNTHETASE"/>
    <property type="match status" value="1"/>
</dbReference>
<evidence type="ECO:0000313" key="17">
    <source>
        <dbReference type="Proteomes" id="UP000812966"/>
    </source>
</evidence>
<dbReference type="GO" id="GO:0005524">
    <property type="term" value="F:ATP binding"/>
    <property type="evidence" value="ECO:0007669"/>
    <property type="project" value="UniProtKB-KW"/>
</dbReference>
<dbReference type="FunFam" id="3.40.50.800:FF:000015">
    <property type="entry name" value="Histidyl-tRNA synthetase, mitochondrial"/>
    <property type="match status" value="1"/>
</dbReference>
<evidence type="ECO:0000256" key="7">
    <source>
        <dbReference type="ARBA" id="ARBA00022840"/>
    </source>
</evidence>
<dbReference type="Pfam" id="PF13393">
    <property type="entry name" value="tRNA-synt_His"/>
    <property type="match status" value="1"/>
</dbReference>
<keyword evidence="7" id="KW-0067">ATP-binding</keyword>
<dbReference type="InterPro" id="IPR036621">
    <property type="entry name" value="Anticodon-bd_dom_sf"/>
</dbReference>
<dbReference type="GO" id="GO:0032543">
    <property type="term" value="P:mitochondrial translation"/>
    <property type="evidence" value="ECO:0007669"/>
    <property type="project" value="TreeGrafter"/>
</dbReference>
<comment type="function">
    <text evidence="12">Catalyzes the aminoacylation of histidyl-tRNA in both the cytoplasm and the mitochondrion.</text>
</comment>
<keyword evidence="6" id="KW-0547">Nucleotide-binding</keyword>
<dbReference type="GO" id="GO:0003723">
    <property type="term" value="F:RNA binding"/>
    <property type="evidence" value="ECO:0007669"/>
    <property type="project" value="TreeGrafter"/>
</dbReference>
<feature type="compositionally biased region" description="Low complexity" evidence="14">
    <location>
        <begin position="394"/>
        <end position="406"/>
    </location>
</feature>
<dbReference type="GO" id="GO:0005739">
    <property type="term" value="C:mitochondrion"/>
    <property type="evidence" value="ECO:0007669"/>
    <property type="project" value="TreeGrafter"/>
</dbReference>
<name>A0A8K0NRG2_9TREE</name>
<evidence type="ECO:0000256" key="11">
    <source>
        <dbReference type="ARBA" id="ARBA00047639"/>
    </source>
</evidence>
<reference evidence="16" key="1">
    <citation type="submission" date="2020-04" db="EMBL/GenBank/DDBJ databases">
        <title>Analysis of mating type loci in Filobasidium floriforme.</title>
        <authorList>
            <person name="Nowrousian M."/>
        </authorList>
    </citation>
    <scope>NUCLEOTIDE SEQUENCE</scope>
    <source>
        <strain evidence="16">CBS 6242</strain>
    </source>
</reference>
<sequence length="590" mass="65021">MLFSGFARRITSRTKTPTLRYQPHLHPAYSTRAEYKNKMSTGFEAERARITELAEAIKQLKTDGKPCDVELKEMLDLKKKVGQSTGKKDSGKGKIQLKTPKGTLDHGPSATLLRKQIFNTLENIFLKHGASTIDTPVFELKDILAGKYGEDSKLIYDLQDQGGELCSLRYDLTVPFARYLAMNSQPSMKRYHIGKVYRRDQPVMSKGRMREFYQCDFDIAGAYDAMVPDAEVLYIACEALTALDIGEFTIKLNHRKILDGIFELAGVPADKTRAISSAVDKLDKAPWTEVRKEMTVDKGLDGVIADEIGEYVGLKGKGWEVLEKLKSDDKLTAVKSAKEGLADMELLFGYLDVMGVLDKMSFDMSLARGLDYYTGIIYEAIHQSSAPPGFKTQPAVPAEASSSAPAPSKPKKAGEEDEVDESTVGVGSIAAGGRYDELVGMFSEAAGGKKGAGKVPCVGISVGVERVYSILLQKRKEREEREARGKETEVYIVSMGGNGLLKERMALAKDLWDGGIKAEFMYKNKPKPNAQLDACDRDQTPFTVILGPSEVETGTAKVRRQLGKEGGTTEGETVQRSELVEFLKRKLAEL</sequence>
<dbReference type="CDD" id="cd00859">
    <property type="entry name" value="HisRS_anticodon"/>
    <property type="match status" value="1"/>
</dbReference>
<comment type="caution">
    <text evidence="16">The sequence shown here is derived from an EMBL/GenBank/DDBJ whole genome shotgun (WGS) entry which is preliminary data.</text>
</comment>
<keyword evidence="8" id="KW-0648">Protein biosynthesis</keyword>
<protein>
    <recommendedName>
        <fullName evidence="13">Histidine--tRNA ligase, mitochondrial</fullName>
        <ecNumber evidence="3">6.1.1.21</ecNumber>
    </recommendedName>
    <alternativeName>
        <fullName evidence="10">Histidyl-tRNA synthetase</fullName>
    </alternativeName>
</protein>
<comment type="catalytic activity">
    <reaction evidence="11">
        <text>tRNA(His) + L-histidine + ATP = L-histidyl-tRNA(His) + AMP + diphosphate + H(+)</text>
        <dbReference type="Rhea" id="RHEA:17313"/>
        <dbReference type="Rhea" id="RHEA-COMP:9665"/>
        <dbReference type="Rhea" id="RHEA-COMP:9689"/>
        <dbReference type="ChEBI" id="CHEBI:15378"/>
        <dbReference type="ChEBI" id="CHEBI:30616"/>
        <dbReference type="ChEBI" id="CHEBI:33019"/>
        <dbReference type="ChEBI" id="CHEBI:57595"/>
        <dbReference type="ChEBI" id="CHEBI:78442"/>
        <dbReference type="ChEBI" id="CHEBI:78527"/>
        <dbReference type="ChEBI" id="CHEBI:456215"/>
        <dbReference type="EC" id="6.1.1.21"/>
    </reaction>
</comment>
<dbReference type="InterPro" id="IPR045864">
    <property type="entry name" value="aa-tRNA-synth_II/BPL/LPL"/>
</dbReference>
<dbReference type="InterPro" id="IPR004154">
    <property type="entry name" value="Anticodon-bd"/>
</dbReference>
<proteinExistence type="inferred from homology"/>
<dbReference type="SUPFAM" id="SSF55681">
    <property type="entry name" value="Class II aaRS and biotin synthetases"/>
    <property type="match status" value="1"/>
</dbReference>
<dbReference type="FunFam" id="3.30.930.10:FF:000021">
    <property type="entry name" value="Probable histidine--tRNA ligase, mitochondrial"/>
    <property type="match status" value="1"/>
</dbReference>
<dbReference type="SUPFAM" id="SSF52954">
    <property type="entry name" value="Class II aaRS ABD-related"/>
    <property type="match status" value="1"/>
</dbReference>